<reference evidence="2 5" key="2">
    <citation type="submission" date="2020-08" db="EMBL/GenBank/DDBJ databases">
        <title>Genome public.</title>
        <authorList>
            <person name="Liu C."/>
            <person name="Sun Q."/>
        </authorList>
    </citation>
    <scope>NUCLEOTIDE SEQUENCE [LARGE SCALE GENOMIC DNA]</scope>
    <source>
        <strain evidence="2 5">426_9</strain>
    </source>
</reference>
<sequence length="283" mass="31903">MKVCSFALFVLLFFCISCDNEEITYADCKIVFEGDTTTFKNIGEKRTFTISALKQKYADGIATDQWVPVSESGISVTIKSDEFKLTSSSAALFDISVEENQADTLVQASLLVSVLDGAVTKTEEIALKQSASEISYAYKIESEQNPFIIPKEGGEFFIPFTCQCKRTVNGKEKDWEYSDMKRLRYVAYVNSGLVHDSKGEQVRSHRFEAKSTDKPGHYNLHIIAAGPFYLGKNTNFEMYYTIRNQIFEGKEEIYLYQTFSQEQDPTIEASFPLPVSNSGPLNI</sequence>
<protein>
    <recommendedName>
        <fullName evidence="6">DUF4843 domain-containing protein</fullName>
    </recommendedName>
</protein>
<feature type="chain" id="PRO_5017705520" description="DUF4843 domain-containing protein" evidence="1">
    <location>
        <begin position="20"/>
        <end position="283"/>
    </location>
</feature>
<organism evidence="3 4">
    <name type="scientific">Parabacteroides acidifaciens</name>
    <dbReference type="NCBI Taxonomy" id="2290935"/>
    <lineage>
        <taxon>Bacteria</taxon>
        <taxon>Pseudomonadati</taxon>
        <taxon>Bacteroidota</taxon>
        <taxon>Bacteroidia</taxon>
        <taxon>Bacteroidales</taxon>
        <taxon>Tannerellaceae</taxon>
        <taxon>Parabacteroides</taxon>
    </lineage>
</organism>
<keyword evidence="5" id="KW-1185">Reference proteome</keyword>
<dbReference type="Proteomes" id="UP000256321">
    <property type="component" value="Unassembled WGS sequence"/>
</dbReference>
<comment type="caution">
    <text evidence="3">The sequence shown here is derived from an EMBL/GenBank/DDBJ whole genome shotgun (WGS) entry which is preliminary data.</text>
</comment>
<dbReference type="AlphaFoldDB" id="A0A3D8HBX4"/>
<evidence type="ECO:0000313" key="3">
    <source>
        <dbReference type="EMBL" id="RDU48270.1"/>
    </source>
</evidence>
<reference evidence="3 4" key="1">
    <citation type="submission" date="2018-07" db="EMBL/GenBank/DDBJ databases">
        <title>Parabacteroides acidifaciens nov. sp., isolated from human feces.</title>
        <authorList>
            <person name="Wang Y.J."/>
        </authorList>
    </citation>
    <scope>NUCLEOTIDE SEQUENCE [LARGE SCALE GENOMIC DNA]</scope>
    <source>
        <strain evidence="3 4">426-9</strain>
    </source>
</reference>
<accession>A0A3D8HBX4</accession>
<evidence type="ECO:0000313" key="5">
    <source>
        <dbReference type="Proteomes" id="UP000629596"/>
    </source>
</evidence>
<evidence type="ECO:0000256" key="1">
    <source>
        <dbReference type="SAM" id="SignalP"/>
    </source>
</evidence>
<name>A0A3D8HBX4_9BACT</name>
<dbReference type="EMBL" id="JACRTI010000043">
    <property type="protein sequence ID" value="MBC8603004.1"/>
    <property type="molecule type" value="Genomic_DNA"/>
</dbReference>
<evidence type="ECO:0008006" key="6">
    <source>
        <dbReference type="Google" id="ProtNLM"/>
    </source>
</evidence>
<keyword evidence="1" id="KW-0732">Signal</keyword>
<dbReference type="RefSeq" id="WP_115500499.1">
    <property type="nucleotide sequence ID" value="NZ_JACRTI010000043.1"/>
</dbReference>
<feature type="signal peptide" evidence="1">
    <location>
        <begin position="1"/>
        <end position="19"/>
    </location>
</feature>
<gene>
    <name evidence="3" type="ORF">DWU89_15285</name>
    <name evidence="2" type="ORF">H8784_14910</name>
</gene>
<evidence type="ECO:0000313" key="4">
    <source>
        <dbReference type="Proteomes" id="UP000256321"/>
    </source>
</evidence>
<proteinExistence type="predicted"/>
<dbReference type="Proteomes" id="UP000629596">
    <property type="component" value="Unassembled WGS sequence"/>
</dbReference>
<evidence type="ECO:0000313" key="2">
    <source>
        <dbReference type="EMBL" id="MBC8603004.1"/>
    </source>
</evidence>
<dbReference type="EMBL" id="QREV01000043">
    <property type="protein sequence ID" value="RDU48270.1"/>
    <property type="molecule type" value="Genomic_DNA"/>
</dbReference>